<dbReference type="SUPFAM" id="SSF160369">
    <property type="entry name" value="Ribosomal protein L10-like"/>
    <property type="match status" value="1"/>
</dbReference>
<evidence type="ECO:0000256" key="4">
    <source>
        <dbReference type="ARBA" id="ARBA00035202"/>
    </source>
</evidence>
<keyword evidence="3 5" id="KW-0687">Ribonucleoprotein</keyword>
<dbReference type="EMBL" id="MGFE01000030">
    <property type="protein sequence ID" value="OGL97718.1"/>
    <property type="molecule type" value="Genomic_DNA"/>
</dbReference>
<reference evidence="6 7" key="1">
    <citation type="journal article" date="2016" name="Nat. Commun.">
        <title>Thousands of microbial genomes shed light on interconnected biogeochemical processes in an aquifer system.</title>
        <authorList>
            <person name="Anantharaman K."/>
            <person name="Brown C.T."/>
            <person name="Hug L.A."/>
            <person name="Sharon I."/>
            <person name="Castelle C.J."/>
            <person name="Probst A.J."/>
            <person name="Thomas B.C."/>
            <person name="Singh A."/>
            <person name="Wilkins M.J."/>
            <person name="Karaoz U."/>
            <person name="Brodie E.L."/>
            <person name="Williams K.H."/>
            <person name="Hubbard S.S."/>
            <person name="Banfield J.F."/>
        </authorList>
    </citation>
    <scope>NUCLEOTIDE SEQUENCE [LARGE SCALE GENOMIC DNA]</scope>
</reference>
<dbReference type="PANTHER" id="PTHR11560">
    <property type="entry name" value="39S RIBOSOMAL PROTEIN L10, MITOCHONDRIAL"/>
    <property type="match status" value="1"/>
</dbReference>
<proteinExistence type="inferred from homology"/>
<dbReference type="InterPro" id="IPR001790">
    <property type="entry name" value="Ribosomal_uL10"/>
</dbReference>
<dbReference type="HAMAP" id="MF_00362">
    <property type="entry name" value="Ribosomal_uL10"/>
    <property type="match status" value="1"/>
</dbReference>
<dbReference type="GO" id="GO:0070180">
    <property type="term" value="F:large ribosomal subunit rRNA binding"/>
    <property type="evidence" value="ECO:0007669"/>
    <property type="project" value="UniProtKB-UniRule"/>
</dbReference>
<keyword evidence="5" id="KW-0694">RNA-binding</keyword>
<name>A0A1F7W5R2_9BACT</name>
<dbReference type="InterPro" id="IPR043141">
    <property type="entry name" value="Ribosomal_uL10-like_sf"/>
</dbReference>
<evidence type="ECO:0000313" key="6">
    <source>
        <dbReference type="EMBL" id="OGL97718.1"/>
    </source>
</evidence>
<comment type="caution">
    <text evidence="6">The sequence shown here is derived from an EMBL/GenBank/DDBJ whole genome shotgun (WGS) entry which is preliminary data.</text>
</comment>
<protein>
    <recommendedName>
        <fullName evidence="4 5">Large ribosomal subunit protein uL10</fullName>
    </recommendedName>
</protein>
<evidence type="ECO:0000256" key="2">
    <source>
        <dbReference type="ARBA" id="ARBA00022980"/>
    </source>
</evidence>
<dbReference type="Proteomes" id="UP000176501">
    <property type="component" value="Unassembled WGS sequence"/>
</dbReference>
<organism evidence="6 7">
    <name type="scientific">Candidatus Uhrbacteria bacterium RIFOXYB2_FULL_57_15</name>
    <dbReference type="NCBI Taxonomy" id="1802422"/>
    <lineage>
        <taxon>Bacteria</taxon>
        <taxon>Candidatus Uhriibacteriota</taxon>
    </lineage>
</organism>
<dbReference type="GO" id="GO:1990904">
    <property type="term" value="C:ribonucleoprotein complex"/>
    <property type="evidence" value="ECO:0007669"/>
    <property type="project" value="UniProtKB-KW"/>
</dbReference>
<keyword evidence="2 5" id="KW-0689">Ribosomal protein</keyword>
<dbReference type="Gene3D" id="6.10.250.290">
    <property type="match status" value="1"/>
</dbReference>
<comment type="similarity">
    <text evidence="1 5">Belongs to the universal ribosomal protein uL10 family.</text>
</comment>
<evidence type="ECO:0000256" key="5">
    <source>
        <dbReference type="HAMAP-Rule" id="MF_00362"/>
    </source>
</evidence>
<dbReference type="GO" id="GO:0005840">
    <property type="term" value="C:ribosome"/>
    <property type="evidence" value="ECO:0007669"/>
    <property type="project" value="UniProtKB-KW"/>
</dbReference>
<dbReference type="NCBIfam" id="NF000955">
    <property type="entry name" value="PRK00099.1-1"/>
    <property type="match status" value="1"/>
</dbReference>
<dbReference type="CDD" id="cd05797">
    <property type="entry name" value="Ribosomal_L10"/>
    <property type="match status" value="1"/>
</dbReference>
<evidence type="ECO:0000256" key="3">
    <source>
        <dbReference type="ARBA" id="ARBA00023274"/>
    </source>
</evidence>
<dbReference type="InterPro" id="IPR047865">
    <property type="entry name" value="Ribosomal_uL10_bac_type"/>
</dbReference>
<gene>
    <name evidence="5" type="primary">rplJ</name>
    <name evidence="6" type="ORF">A2304_00440</name>
</gene>
<sequence>MPKTRAQKQEIVSGIANQFRGMKAAVFTSVAGYTMEDADKLRAKGREVGVKSFVAKKTLLERALKEAGIEVDISGLEGSILTSVGSSDEVSGAKLIASFLKERKDSPMQMVGGILEGKLMDARSVATLSKLPSKKELLGQLVGTLNAPVSGFVNVLAGNLRGLVTVLGAIKDQKTA</sequence>
<keyword evidence="5" id="KW-0699">rRNA-binding</keyword>
<dbReference type="AlphaFoldDB" id="A0A1F7W5R2"/>
<dbReference type="Gene3D" id="3.30.70.1730">
    <property type="match status" value="1"/>
</dbReference>
<evidence type="ECO:0000256" key="1">
    <source>
        <dbReference type="ARBA" id="ARBA00008889"/>
    </source>
</evidence>
<dbReference type="Pfam" id="PF00466">
    <property type="entry name" value="Ribosomal_L10"/>
    <property type="match status" value="1"/>
</dbReference>
<comment type="subunit">
    <text evidence="5">Part of the ribosomal stalk of the 50S ribosomal subunit. The N-terminus interacts with L11 and the large rRNA to form the base of the stalk. The C-terminus forms an elongated spine to which L12 dimers bind in a sequential fashion forming a multimeric L10(L12)X complex.</text>
</comment>
<evidence type="ECO:0000313" key="7">
    <source>
        <dbReference type="Proteomes" id="UP000176501"/>
    </source>
</evidence>
<dbReference type="GO" id="GO:0006412">
    <property type="term" value="P:translation"/>
    <property type="evidence" value="ECO:0007669"/>
    <property type="project" value="UniProtKB-UniRule"/>
</dbReference>
<accession>A0A1F7W5R2</accession>
<comment type="function">
    <text evidence="5">Forms part of the ribosomal stalk, playing a central role in the interaction of the ribosome with GTP-bound translation factors.</text>
</comment>
<dbReference type="InterPro" id="IPR022973">
    <property type="entry name" value="Ribosomal_uL10_bac"/>
</dbReference>